<feature type="non-terminal residue" evidence="2">
    <location>
        <position position="1"/>
    </location>
</feature>
<sequence>GWALQLKLQHKLNLTKRESSKTCGGATDNFGYGSRKRTDSDAATSQ</sequence>
<dbReference type="AlphaFoldDB" id="A0A9N9DNL6"/>
<protein>
    <submittedName>
        <fullName evidence="2">3677_t:CDS:1</fullName>
    </submittedName>
</protein>
<comment type="caution">
    <text evidence="2">The sequence shown here is derived from an EMBL/GenBank/DDBJ whole genome shotgun (WGS) entry which is preliminary data.</text>
</comment>
<dbReference type="Proteomes" id="UP000789572">
    <property type="component" value="Unassembled WGS sequence"/>
</dbReference>
<dbReference type="EMBL" id="CAJVPJ010004007">
    <property type="protein sequence ID" value="CAG8647313.1"/>
    <property type="molecule type" value="Genomic_DNA"/>
</dbReference>
<keyword evidence="3" id="KW-1185">Reference proteome</keyword>
<evidence type="ECO:0000313" key="2">
    <source>
        <dbReference type="EMBL" id="CAG8647313.1"/>
    </source>
</evidence>
<organism evidence="2 3">
    <name type="scientific">Paraglomus occultum</name>
    <dbReference type="NCBI Taxonomy" id="144539"/>
    <lineage>
        <taxon>Eukaryota</taxon>
        <taxon>Fungi</taxon>
        <taxon>Fungi incertae sedis</taxon>
        <taxon>Mucoromycota</taxon>
        <taxon>Glomeromycotina</taxon>
        <taxon>Glomeromycetes</taxon>
        <taxon>Paraglomerales</taxon>
        <taxon>Paraglomeraceae</taxon>
        <taxon>Paraglomus</taxon>
    </lineage>
</organism>
<gene>
    <name evidence="2" type="ORF">POCULU_LOCUS9754</name>
</gene>
<reference evidence="2" key="1">
    <citation type="submission" date="2021-06" db="EMBL/GenBank/DDBJ databases">
        <authorList>
            <person name="Kallberg Y."/>
            <person name="Tangrot J."/>
            <person name="Rosling A."/>
        </authorList>
    </citation>
    <scope>NUCLEOTIDE SEQUENCE</scope>
    <source>
        <strain evidence="2">IA702</strain>
    </source>
</reference>
<evidence type="ECO:0000256" key="1">
    <source>
        <dbReference type="SAM" id="MobiDB-lite"/>
    </source>
</evidence>
<name>A0A9N9DNL6_9GLOM</name>
<feature type="region of interest" description="Disordered" evidence="1">
    <location>
        <begin position="17"/>
        <end position="46"/>
    </location>
</feature>
<evidence type="ECO:0000313" key="3">
    <source>
        <dbReference type="Proteomes" id="UP000789572"/>
    </source>
</evidence>
<accession>A0A9N9DNL6</accession>
<feature type="non-terminal residue" evidence="2">
    <location>
        <position position="46"/>
    </location>
</feature>
<proteinExistence type="predicted"/>